<accession>A0A6A5KAF2</accession>
<feature type="transmembrane region" description="Helical" evidence="7">
    <location>
        <begin position="85"/>
        <end position="102"/>
    </location>
</feature>
<feature type="transmembrane region" description="Helical" evidence="7">
    <location>
        <begin position="181"/>
        <end position="201"/>
    </location>
</feature>
<dbReference type="GO" id="GO:0005886">
    <property type="term" value="C:plasma membrane"/>
    <property type="evidence" value="ECO:0007669"/>
    <property type="project" value="TreeGrafter"/>
</dbReference>
<feature type="transmembrane region" description="Helical" evidence="7">
    <location>
        <begin position="114"/>
        <end position="131"/>
    </location>
</feature>
<evidence type="ECO:0000256" key="6">
    <source>
        <dbReference type="ARBA" id="ARBA00023136"/>
    </source>
</evidence>
<comment type="similarity">
    <text evidence="2">Belongs to the SLC29A/ENT transporter (TC 2.A.57) family.</text>
</comment>
<feature type="transmembrane region" description="Helical" evidence="7">
    <location>
        <begin position="281"/>
        <end position="301"/>
    </location>
</feature>
<sequence>MERIRRIFEQENSEASYEPLQGGSERPDGEHIDAEEQAFSWTDYGVFTLLGVAMLWAWNMFLAAAPYFQRRFESNDNLLRNFQSAILSVATVGNLGSMIVLTKLQARANYPKRIVASLALNALVFSLLAISTKCFLNVSSGVYFAFLMVMVLSASLATGLCQNGVFAYVAGFGREEYTQGIMSGQGIAGVLPAVTQIISVLSVPTKQHVDGAPQESSTSAFIYFLTATGVSAATLVAFSYLLSRNSAKQRMKRTSYNEEPEYDSLHSERKSIPLTRLLQKLFWLAGAVFLTFVVTMFFPVFTPQVLSVRDPLTAPRLFQPATFIPLGFFFWNLGDLIGRTGPALPALRLTHRPRLLFLFSIARVLFIPLYFLCNIGGKGAVIDSDFFYLLVVQLFFGMTNGYLGSSCMMGFAEWVESDELEAAGGFMSLCLVGGLTVGSFLSFFAAQS</sequence>
<feature type="transmembrane region" description="Helical" evidence="7">
    <location>
        <begin position="423"/>
        <end position="446"/>
    </location>
</feature>
<keyword evidence="5 7" id="KW-1133">Transmembrane helix</keyword>
<dbReference type="Proteomes" id="UP000800040">
    <property type="component" value="Unassembled WGS sequence"/>
</dbReference>
<feature type="transmembrane region" description="Helical" evidence="7">
    <location>
        <begin position="385"/>
        <end position="403"/>
    </location>
</feature>
<keyword evidence="9" id="KW-1185">Reference proteome</keyword>
<protein>
    <recommendedName>
        <fullName evidence="10">Nucleoside transporter family</fullName>
    </recommendedName>
</protein>
<evidence type="ECO:0000256" key="3">
    <source>
        <dbReference type="ARBA" id="ARBA00022448"/>
    </source>
</evidence>
<dbReference type="GO" id="GO:0000329">
    <property type="term" value="C:fungal-type vacuole membrane"/>
    <property type="evidence" value="ECO:0007669"/>
    <property type="project" value="TreeGrafter"/>
</dbReference>
<evidence type="ECO:0000313" key="9">
    <source>
        <dbReference type="Proteomes" id="UP000800040"/>
    </source>
</evidence>
<keyword evidence="3" id="KW-0813">Transport</keyword>
<dbReference type="PANTHER" id="PTHR10332:SF88">
    <property type="entry name" value="EQUILIBRATIVE NUCLEOSIDE TRANSPORTER 1, ISOFORM A"/>
    <property type="match status" value="1"/>
</dbReference>
<evidence type="ECO:0000256" key="1">
    <source>
        <dbReference type="ARBA" id="ARBA00004141"/>
    </source>
</evidence>
<dbReference type="EMBL" id="ML975317">
    <property type="protein sequence ID" value="KAF1833529.1"/>
    <property type="molecule type" value="Genomic_DNA"/>
</dbReference>
<dbReference type="PIRSF" id="PIRSF016379">
    <property type="entry name" value="ENT"/>
    <property type="match status" value="1"/>
</dbReference>
<dbReference type="PANTHER" id="PTHR10332">
    <property type="entry name" value="EQUILIBRATIVE NUCLEOSIDE TRANSPORTER"/>
    <property type="match status" value="1"/>
</dbReference>
<dbReference type="Pfam" id="PF01733">
    <property type="entry name" value="Nucleoside_tran"/>
    <property type="match status" value="1"/>
</dbReference>
<evidence type="ECO:0000256" key="7">
    <source>
        <dbReference type="SAM" id="Phobius"/>
    </source>
</evidence>
<reference evidence="8" key="1">
    <citation type="submission" date="2020-01" db="EMBL/GenBank/DDBJ databases">
        <authorList>
            <consortium name="DOE Joint Genome Institute"/>
            <person name="Haridas S."/>
            <person name="Albert R."/>
            <person name="Binder M."/>
            <person name="Bloem J."/>
            <person name="Labutti K."/>
            <person name="Salamov A."/>
            <person name="Andreopoulos B."/>
            <person name="Baker S.E."/>
            <person name="Barry K."/>
            <person name="Bills G."/>
            <person name="Bluhm B.H."/>
            <person name="Cannon C."/>
            <person name="Castanera R."/>
            <person name="Culley D.E."/>
            <person name="Daum C."/>
            <person name="Ezra D."/>
            <person name="Gonzalez J.B."/>
            <person name="Henrissat B."/>
            <person name="Kuo A."/>
            <person name="Liang C."/>
            <person name="Lipzen A."/>
            <person name="Lutzoni F."/>
            <person name="Magnuson J."/>
            <person name="Mondo S."/>
            <person name="Nolan M."/>
            <person name="Ohm R."/>
            <person name="Pangilinan J."/>
            <person name="Park H.-J."/>
            <person name="Ramirez L."/>
            <person name="Alfaro M."/>
            <person name="Sun H."/>
            <person name="Tritt A."/>
            <person name="Yoshinaga Y."/>
            <person name="Zwiers L.-H."/>
            <person name="Turgeon B.G."/>
            <person name="Goodwin S.B."/>
            <person name="Spatafora J.W."/>
            <person name="Crous P.W."/>
            <person name="Grigoriev I.V."/>
        </authorList>
    </citation>
    <scope>NUCLEOTIDE SEQUENCE</scope>
    <source>
        <strain evidence="8">P77</strain>
    </source>
</reference>
<gene>
    <name evidence="8" type="ORF">BDW02DRAFT_569970</name>
</gene>
<feature type="transmembrane region" description="Helical" evidence="7">
    <location>
        <begin position="44"/>
        <end position="65"/>
    </location>
</feature>
<dbReference type="GO" id="GO:0015205">
    <property type="term" value="F:nucleobase transmembrane transporter activity"/>
    <property type="evidence" value="ECO:0007669"/>
    <property type="project" value="TreeGrafter"/>
</dbReference>
<keyword evidence="6 7" id="KW-0472">Membrane</keyword>
<feature type="transmembrane region" description="Helical" evidence="7">
    <location>
        <begin position="143"/>
        <end position="169"/>
    </location>
</feature>
<dbReference type="GO" id="GO:0034257">
    <property type="term" value="F:nicotinamide riboside transmembrane transporter activity"/>
    <property type="evidence" value="ECO:0007669"/>
    <property type="project" value="TreeGrafter"/>
</dbReference>
<dbReference type="OrthoDB" id="46396at2759"/>
<dbReference type="InterPro" id="IPR002259">
    <property type="entry name" value="Eqnu_transpt"/>
</dbReference>
<evidence type="ECO:0000256" key="2">
    <source>
        <dbReference type="ARBA" id="ARBA00007965"/>
    </source>
</evidence>
<dbReference type="InterPro" id="IPR036259">
    <property type="entry name" value="MFS_trans_sf"/>
</dbReference>
<proteinExistence type="inferred from homology"/>
<evidence type="ECO:0008006" key="10">
    <source>
        <dbReference type="Google" id="ProtNLM"/>
    </source>
</evidence>
<name>A0A6A5KAF2_9PLEO</name>
<organism evidence="8 9">
    <name type="scientific">Decorospora gaudefroyi</name>
    <dbReference type="NCBI Taxonomy" id="184978"/>
    <lineage>
        <taxon>Eukaryota</taxon>
        <taxon>Fungi</taxon>
        <taxon>Dikarya</taxon>
        <taxon>Ascomycota</taxon>
        <taxon>Pezizomycotina</taxon>
        <taxon>Dothideomycetes</taxon>
        <taxon>Pleosporomycetidae</taxon>
        <taxon>Pleosporales</taxon>
        <taxon>Pleosporineae</taxon>
        <taxon>Pleosporaceae</taxon>
        <taxon>Decorospora</taxon>
    </lineage>
</organism>
<evidence type="ECO:0000256" key="5">
    <source>
        <dbReference type="ARBA" id="ARBA00022989"/>
    </source>
</evidence>
<keyword evidence="4 7" id="KW-0812">Transmembrane</keyword>
<evidence type="ECO:0000256" key="4">
    <source>
        <dbReference type="ARBA" id="ARBA00022692"/>
    </source>
</evidence>
<evidence type="ECO:0000313" key="8">
    <source>
        <dbReference type="EMBL" id="KAF1833529.1"/>
    </source>
</evidence>
<dbReference type="AlphaFoldDB" id="A0A6A5KAF2"/>
<feature type="transmembrane region" description="Helical" evidence="7">
    <location>
        <begin position="355"/>
        <end position="373"/>
    </location>
</feature>
<dbReference type="SUPFAM" id="SSF103473">
    <property type="entry name" value="MFS general substrate transporter"/>
    <property type="match status" value="1"/>
</dbReference>
<comment type="subcellular location">
    <subcellularLocation>
        <location evidence="1">Membrane</location>
        <topology evidence="1">Multi-pass membrane protein</topology>
    </subcellularLocation>
</comment>
<feature type="transmembrane region" description="Helical" evidence="7">
    <location>
        <begin position="221"/>
        <end position="243"/>
    </location>
</feature>